<sequence length="420" mass="48653">MQGYASLDPADLLKNQELIQQIQDPKDLLMIAKKRNLNAKEAIFILNECKKRYDVHVNFDIYRHMSIDFQGNVEDILDFISCSHKCLRNRPIRPIFETIVSISDQNNQYSDEIEKLKRKISSMKKHMSQKNEKLKQLRQESTSDENSYSHNAAEIQKYQIDIGMRDQEIQKLQKELQEKDEIIKQKQKELKSKQQIIQQKDEELASKDQIINQKNNEIQAKNEEIEKLKLEIENLKAESQPGRNICIEQLQKCSLTKEDGKTIYNILEKALSQNNVDAVKFAVENKYTDVIYEGNNMIMAAAEANNFNLVKFLYSGGAQIKNTSKVGGYTILHKFCQVNNVDGVKFALDFIDINDHNNFDKWTPLHVAARWSCKEVCEFLLSNSKIDKNPLSVRDKTPLDLAKMMDNKQIETLLIDNGCK</sequence>
<evidence type="ECO:0000256" key="2">
    <source>
        <dbReference type="SAM" id="MobiDB-lite"/>
    </source>
</evidence>
<dbReference type="InterPro" id="IPR028320">
    <property type="entry name" value="iASPP"/>
</dbReference>
<evidence type="ECO:0000313" key="4">
    <source>
        <dbReference type="Proteomes" id="UP000001542"/>
    </source>
</evidence>
<dbReference type="STRING" id="5722.A2G0L1"/>
<dbReference type="Pfam" id="PF12796">
    <property type="entry name" value="Ank_2"/>
    <property type="match status" value="1"/>
</dbReference>
<dbReference type="PANTHER" id="PTHR24164:SF4">
    <property type="entry name" value="RELA-ASSOCIATED INHIBITOR"/>
    <property type="match status" value="1"/>
</dbReference>
<dbReference type="Gene3D" id="1.25.40.20">
    <property type="entry name" value="Ankyrin repeat-containing domain"/>
    <property type="match status" value="1"/>
</dbReference>
<dbReference type="PANTHER" id="PTHR24164">
    <property type="entry name" value="RELA-ASSOCIATED INHIBITOR"/>
    <property type="match status" value="1"/>
</dbReference>
<reference evidence="3" key="1">
    <citation type="submission" date="2006-10" db="EMBL/GenBank/DDBJ databases">
        <authorList>
            <person name="Amadeo P."/>
            <person name="Zhao Q."/>
            <person name="Wortman J."/>
            <person name="Fraser-Liggett C."/>
            <person name="Carlton J."/>
        </authorList>
    </citation>
    <scope>NUCLEOTIDE SEQUENCE</scope>
    <source>
        <strain evidence="3">G3</strain>
    </source>
</reference>
<dbReference type="Gene3D" id="1.10.287.1490">
    <property type="match status" value="1"/>
</dbReference>
<reference evidence="3" key="2">
    <citation type="journal article" date="2007" name="Science">
        <title>Draft genome sequence of the sexually transmitted pathogen Trichomonas vaginalis.</title>
        <authorList>
            <person name="Carlton J.M."/>
            <person name="Hirt R.P."/>
            <person name="Silva J.C."/>
            <person name="Delcher A.L."/>
            <person name="Schatz M."/>
            <person name="Zhao Q."/>
            <person name="Wortman J.R."/>
            <person name="Bidwell S.L."/>
            <person name="Alsmark U.C.M."/>
            <person name="Besteiro S."/>
            <person name="Sicheritz-Ponten T."/>
            <person name="Noel C.J."/>
            <person name="Dacks J.B."/>
            <person name="Foster P.G."/>
            <person name="Simillion C."/>
            <person name="Van de Peer Y."/>
            <person name="Miranda-Saavedra D."/>
            <person name="Barton G.J."/>
            <person name="Westrop G.D."/>
            <person name="Mueller S."/>
            <person name="Dessi D."/>
            <person name="Fiori P.L."/>
            <person name="Ren Q."/>
            <person name="Paulsen I."/>
            <person name="Zhang H."/>
            <person name="Bastida-Corcuera F.D."/>
            <person name="Simoes-Barbosa A."/>
            <person name="Brown M.T."/>
            <person name="Hayes R.D."/>
            <person name="Mukherjee M."/>
            <person name="Okumura C.Y."/>
            <person name="Schneider R."/>
            <person name="Smith A.J."/>
            <person name="Vanacova S."/>
            <person name="Villalvazo M."/>
            <person name="Haas B.J."/>
            <person name="Pertea M."/>
            <person name="Feldblyum T.V."/>
            <person name="Utterback T.R."/>
            <person name="Shu C.L."/>
            <person name="Osoegawa K."/>
            <person name="de Jong P.J."/>
            <person name="Hrdy I."/>
            <person name="Horvathova L."/>
            <person name="Zubacova Z."/>
            <person name="Dolezal P."/>
            <person name="Malik S.B."/>
            <person name="Logsdon J.M. Jr."/>
            <person name="Henze K."/>
            <person name="Gupta A."/>
            <person name="Wang C.C."/>
            <person name="Dunne R.L."/>
            <person name="Upcroft J.A."/>
            <person name="Upcroft P."/>
            <person name="White O."/>
            <person name="Salzberg S.L."/>
            <person name="Tang P."/>
            <person name="Chiu C.-H."/>
            <person name="Lee Y.-S."/>
            <person name="Embley T.M."/>
            <person name="Coombs G.H."/>
            <person name="Mottram J.C."/>
            <person name="Tachezy J."/>
            <person name="Fraser-Liggett C.M."/>
            <person name="Johnson P.J."/>
        </authorList>
    </citation>
    <scope>NUCLEOTIDE SEQUENCE [LARGE SCALE GENOMIC DNA]</scope>
    <source>
        <strain evidence="3">G3</strain>
    </source>
</reference>
<evidence type="ECO:0000256" key="1">
    <source>
        <dbReference type="PROSITE-ProRule" id="PRU00023"/>
    </source>
</evidence>
<dbReference type="EMBL" id="DS114212">
    <property type="protein sequence ID" value="EAX89303.1"/>
    <property type="molecule type" value="Genomic_DNA"/>
</dbReference>
<feature type="repeat" description="ANK" evidence="1">
    <location>
        <begin position="293"/>
        <end position="325"/>
    </location>
</feature>
<dbReference type="InterPro" id="IPR002110">
    <property type="entry name" value="Ankyrin_rpt"/>
</dbReference>
<gene>
    <name evidence="3" type="ORF">TVAG_141180</name>
</gene>
<proteinExistence type="predicted"/>
<accession>A2G0L1</accession>
<dbReference type="VEuPathDB" id="TrichDB:TVAG_141180"/>
<dbReference type="RefSeq" id="XP_001302233.1">
    <property type="nucleotide sequence ID" value="XM_001302232.1"/>
</dbReference>
<dbReference type="Proteomes" id="UP000001542">
    <property type="component" value="Unassembled WGS sequence"/>
</dbReference>
<dbReference type="PROSITE" id="PS50088">
    <property type="entry name" value="ANK_REPEAT"/>
    <property type="match status" value="1"/>
</dbReference>
<dbReference type="VEuPathDB" id="TrichDB:TVAGG3_0801080"/>
<organism evidence="3 4">
    <name type="scientific">Trichomonas vaginalis (strain ATCC PRA-98 / G3)</name>
    <dbReference type="NCBI Taxonomy" id="412133"/>
    <lineage>
        <taxon>Eukaryota</taxon>
        <taxon>Metamonada</taxon>
        <taxon>Parabasalia</taxon>
        <taxon>Trichomonadida</taxon>
        <taxon>Trichomonadidae</taxon>
        <taxon>Trichomonas</taxon>
    </lineage>
</organism>
<protein>
    <submittedName>
        <fullName evidence="3">Uncharacterized protein</fullName>
    </submittedName>
</protein>
<feature type="region of interest" description="Disordered" evidence="2">
    <location>
        <begin position="124"/>
        <end position="148"/>
    </location>
</feature>
<dbReference type="GO" id="GO:0006357">
    <property type="term" value="P:regulation of transcription by RNA polymerase II"/>
    <property type="evidence" value="ECO:0000318"/>
    <property type="project" value="GO_Central"/>
</dbReference>
<dbReference type="KEGG" id="tva:4746971"/>
<dbReference type="SUPFAM" id="SSF48403">
    <property type="entry name" value="Ankyrin repeat"/>
    <property type="match status" value="1"/>
</dbReference>
<keyword evidence="4" id="KW-1185">Reference proteome</keyword>
<dbReference type="InterPro" id="IPR036770">
    <property type="entry name" value="Ankyrin_rpt-contain_sf"/>
</dbReference>
<keyword evidence="1" id="KW-0040">ANK repeat</keyword>
<dbReference type="AlphaFoldDB" id="A2G0L1"/>
<dbReference type="SMART" id="SM00248">
    <property type="entry name" value="ANK"/>
    <property type="match status" value="4"/>
</dbReference>
<name>A2G0L1_TRIV3</name>
<dbReference type="InParanoid" id="A2G0L1"/>
<dbReference type="SMR" id="A2G0L1"/>
<evidence type="ECO:0000313" key="3">
    <source>
        <dbReference type="EMBL" id="EAX89303.1"/>
    </source>
</evidence>
<feature type="compositionally biased region" description="Basic and acidic residues" evidence="2">
    <location>
        <begin position="129"/>
        <end position="138"/>
    </location>
</feature>